<evidence type="ECO:0000313" key="1">
    <source>
        <dbReference type="EMBL" id="ARF08205.1"/>
    </source>
</evidence>
<organism evidence="1">
    <name type="scientific">Catovirus CTV1</name>
    <dbReference type="NCBI Taxonomy" id="1977631"/>
    <lineage>
        <taxon>Viruses</taxon>
        <taxon>Varidnaviria</taxon>
        <taxon>Bamfordvirae</taxon>
        <taxon>Nucleocytoviricota</taxon>
        <taxon>Megaviricetes</taxon>
        <taxon>Imitervirales</taxon>
        <taxon>Mimiviridae</taxon>
        <taxon>Klosneuvirinae</taxon>
        <taxon>Catovirus</taxon>
    </lineage>
</organism>
<accession>A0A1V0S916</accession>
<reference evidence="1" key="1">
    <citation type="journal article" date="2017" name="Science">
        <title>Giant viruses with an expanded complement of translation system components.</title>
        <authorList>
            <person name="Schulz F."/>
            <person name="Yutin N."/>
            <person name="Ivanova N.N."/>
            <person name="Ortega D.R."/>
            <person name="Lee T.K."/>
            <person name="Vierheilig J."/>
            <person name="Daims H."/>
            <person name="Horn M."/>
            <person name="Wagner M."/>
            <person name="Jensen G.J."/>
            <person name="Kyrpides N.C."/>
            <person name="Koonin E.V."/>
            <person name="Woyke T."/>
        </authorList>
    </citation>
    <scope>NUCLEOTIDE SEQUENCE</scope>
    <source>
        <strain evidence="1">CTV1</strain>
    </source>
</reference>
<sequence>MILRFYIEDFGTNNGWSLHRSLERYFREIITNDNSMDITNQQYIRNFFKPYYRDCHYSFGKLYSKLHHAKDRKEQINYLICHLEKQTILPNVFSLNIPGTIEIIERYYKSKK</sequence>
<protein>
    <submittedName>
        <fullName evidence="1">Uncharacterized protein</fullName>
    </submittedName>
</protein>
<proteinExistence type="predicted"/>
<gene>
    <name evidence="1" type="ORF">Catovirus_1_255</name>
</gene>
<dbReference type="EMBL" id="KY684083">
    <property type="protein sequence ID" value="ARF08205.1"/>
    <property type="molecule type" value="Genomic_DNA"/>
</dbReference>
<name>A0A1V0S916_9VIRU</name>